<keyword evidence="5" id="KW-0406">Ion transport</keyword>
<evidence type="ECO:0008006" key="11">
    <source>
        <dbReference type="Google" id="ProtNLM"/>
    </source>
</evidence>
<evidence type="ECO:0000256" key="6">
    <source>
        <dbReference type="ARBA" id="ARBA00023136"/>
    </source>
</evidence>
<reference evidence="10" key="1">
    <citation type="journal article" date="2014" name="Science">
        <title>Ancient hybridizations among the ancestral genomes of bread wheat.</title>
        <authorList>
            <consortium name="International Wheat Genome Sequencing Consortium,"/>
            <person name="Marcussen T."/>
            <person name="Sandve S.R."/>
            <person name="Heier L."/>
            <person name="Spannagl M."/>
            <person name="Pfeifer M."/>
            <person name="Jakobsen K.S."/>
            <person name="Wulff B.B."/>
            <person name="Steuernagel B."/>
            <person name="Mayer K.F."/>
            <person name="Olsen O.A."/>
        </authorList>
    </citation>
    <scope>NUCLEOTIDE SEQUENCE [LARGE SCALE GENOMIC DNA]</scope>
    <source>
        <strain evidence="10">cv. AL8/78</strain>
    </source>
</reference>
<evidence type="ECO:0000256" key="7">
    <source>
        <dbReference type="ARBA" id="ARBA00023310"/>
    </source>
</evidence>
<evidence type="ECO:0000256" key="8">
    <source>
        <dbReference type="SAM" id="MobiDB-lite"/>
    </source>
</evidence>
<name>A0A453PDM7_AEGTS</name>
<reference evidence="9" key="3">
    <citation type="journal article" date="2017" name="Nature">
        <title>Genome sequence of the progenitor of the wheat D genome Aegilops tauschii.</title>
        <authorList>
            <person name="Luo M.C."/>
            <person name="Gu Y.Q."/>
            <person name="Puiu D."/>
            <person name="Wang H."/>
            <person name="Twardziok S.O."/>
            <person name="Deal K.R."/>
            <person name="Huo N."/>
            <person name="Zhu T."/>
            <person name="Wang L."/>
            <person name="Wang Y."/>
            <person name="McGuire P.E."/>
            <person name="Liu S."/>
            <person name="Long H."/>
            <person name="Ramasamy R.K."/>
            <person name="Rodriguez J.C."/>
            <person name="Van S.L."/>
            <person name="Yuan L."/>
            <person name="Wang Z."/>
            <person name="Xia Z."/>
            <person name="Xiao L."/>
            <person name="Anderson O.D."/>
            <person name="Ouyang S."/>
            <person name="Liang Y."/>
            <person name="Zimin A.V."/>
            <person name="Pertea G."/>
            <person name="Qi P."/>
            <person name="Bennetzen J.L."/>
            <person name="Dai X."/>
            <person name="Dawson M.W."/>
            <person name="Muller H.G."/>
            <person name="Kugler K."/>
            <person name="Rivarola-Duarte L."/>
            <person name="Spannagl M."/>
            <person name="Mayer K.F.X."/>
            <person name="Lu F.H."/>
            <person name="Bevan M.W."/>
            <person name="Leroy P."/>
            <person name="Li P."/>
            <person name="You F.M."/>
            <person name="Sun Q."/>
            <person name="Liu Z."/>
            <person name="Lyons E."/>
            <person name="Wicker T."/>
            <person name="Salzberg S.L."/>
            <person name="Devos K.M."/>
            <person name="Dvorak J."/>
        </authorList>
    </citation>
    <scope>NUCLEOTIDE SEQUENCE [LARGE SCALE GENOMIC DNA]</scope>
    <source>
        <strain evidence="9">cv. AL8/78</strain>
    </source>
</reference>
<comment type="subcellular location">
    <subcellularLocation>
        <location evidence="1">Membrane</location>
    </subcellularLocation>
</comment>
<dbReference type="InterPro" id="IPR020781">
    <property type="entry name" value="ATPase_OSCP/d_CS"/>
</dbReference>
<keyword evidence="6" id="KW-0472">Membrane</keyword>
<evidence type="ECO:0000256" key="4">
    <source>
        <dbReference type="ARBA" id="ARBA00022781"/>
    </source>
</evidence>
<keyword evidence="4" id="KW-0375">Hydrogen ion transport</keyword>
<evidence type="ECO:0000256" key="5">
    <source>
        <dbReference type="ARBA" id="ARBA00023065"/>
    </source>
</evidence>
<dbReference type="HAMAP" id="MF_01416">
    <property type="entry name" value="ATP_synth_delta_bact"/>
    <property type="match status" value="1"/>
</dbReference>
<evidence type="ECO:0000313" key="9">
    <source>
        <dbReference type="EnsemblPlants" id="AET6Gv20696600.2"/>
    </source>
</evidence>
<keyword evidence="10" id="KW-1185">Reference proteome</keyword>
<evidence type="ECO:0000256" key="1">
    <source>
        <dbReference type="ARBA" id="ARBA00004370"/>
    </source>
</evidence>
<dbReference type="AlphaFoldDB" id="A0A453PDM7"/>
<dbReference type="STRING" id="200361.A0A453PDM7"/>
<evidence type="ECO:0000256" key="3">
    <source>
        <dbReference type="ARBA" id="ARBA00022448"/>
    </source>
</evidence>
<reference evidence="9" key="5">
    <citation type="journal article" date="2021" name="G3 (Bethesda)">
        <title>Aegilops tauschii genome assembly Aet v5.0 features greater sequence contiguity and improved annotation.</title>
        <authorList>
            <person name="Wang L."/>
            <person name="Zhu T."/>
            <person name="Rodriguez J.C."/>
            <person name="Deal K.R."/>
            <person name="Dubcovsky J."/>
            <person name="McGuire P.E."/>
            <person name="Lux T."/>
            <person name="Spannagl M."/>
            <person name="Mayer K.F.X."/>
            <person name="Baldrich P."/>
            <person name="Meyers B.C."/>
            <person name="Huo N."/>
            <person name="Gu Y.Q."/>
            <person name="Zhou H."/>
            <person name="Devos K.M."/>
            <person name="Bennetzen J.L."/>
            <person name="Unver T."/>
            <person name="Budak H."/>
            <person name="Gulick P.J."/>
            <person name="Galiba G."/>
            <person name="Kalapos B."/>
            <person name="Nelson D.R."/>
            <person name="Li P."/>
            <person name="You F.M."/>
            <person name="Luo M.C."/>
            <person name="Dvorak J."/>
        </authorList>
    </citation>
    <scope>NUCLEOTIDE SEQUENCE [LARGE SCALE GENOMIC DNA]</scope>
    <source>
        <strain evidence="9">cv. AL8/78</strain>
    </source>
</reference>
<dbReference type="InterPro" id="IPR000711">
    <property type="entry name" value="ATPase_OSCP/dsu"/>
</dbReference>
<accession>A0A453PDM7</accession>
<organism evidence="9 10">
    <name type="scientific">Aegilops tauschii subsp. strangulata</name>
    <name type="common">Goatgrass</name>
    <dbReference type="NCBI Taxonomy" id="200361"/>
    <lineage>
        <taxon>Eukaryota</taxon>
        <taxon>Viridiplantae</taxon>
        <taxon>Streptophyta</taxon>
        <taxon>Embryophyta</taxon>
        <taxon>Tracheophyta</taxon>
        <taxon>Spermatophyta</taxon>
        <taxon>Magnoliopsida</taxon>
        <taxon>Liliopsida</taxon>
        <taxon>Poales</taxon>
        <taxon>Poaceae</taxon>
        <taxon>BOP clade</taxon>
        <taxon>Pooideae</taxon>
        <taxon>Triticodae</taxon>
        <taxon>Triticeae</taxon>
        <taxon>Triticinae</taxon>
        <taxon>Aegilops</taxon>
    </lineage>
</organism>
<dbReference type="GO" id="GO:0016020">
    <property type="term" value="C:membrane"/>
    <property type="evidence" value="ECO:0007669"/>
    <property type="project" value="UniProtKB-SubCell"/>
</dbReference>
<feature type="compositionally biased region" description="Low complexity" evidence="8">
    <location>
        <begin position="26"/>
        <end position="37"/>
    </location>
</feature>
<dbReference type="PANTHER" id="PTHR11910">
    <property type="entry name" value="ATP SYNTHASE DELTA CHAIN"/>
    <property type="match status" value="1"/>
</dbReference>
<dbReference type="Proteomes" id="UP000015105">
    <property type="component" value="Chromosome 6D"/>
</dbReference>
<proteinExistence type="inferred from homology"/>
<evidence type="ECO:0000313" key="10">
    <source>
        <dbReference type="Proteomes" id="UP000015105"/>
    </source>
</evidence>
<keyword evidence="7" id="KW-0066">ATP synthesis</keyword>
<dbReference type="Gene3D" id="1.10.520.20">
    <property type="entry name" value="N-terminal domain of the delta subunit of the F1F0-ATP synthase"/>
    <property type="match status" value="1"/>
</dbReference>
<reference evidence="10" key="2">
    <citation type="journal article" date="2017" name="Nat. Plants">
        <title>The Aegilops tauschii genome reveals multiple impacts of transposons.</title>
        <authorList>
            <person name="Zhao G."/>
            <person name="Zou C."/>
            <person name="Li K."/>
            <person name="Wang K."/>
            <person name="Li T."/>
            <person name="Gao L."/>
            <person name="Zhang X."/>
            <person name="Wang H."/>
            <person name="Yang Z."/>
            <person name="Liu X."/>
            <person name="Jiang W."/>
            <person name="Mao L."/>
            <person name="Kong X."/>
            <person name="Jiao Y."/>
            <person name="Jia J."/>
        </authorList>
    </citation>
    <scope>NUCLEOTIDE SEQUENCE [LARGE SCALE GENOMIC DNA]</scope>
    <source>
        <strain evidence="10">cv. AL8/78</strain>
    </source>
</reference>
<dbReference type="PRINTS" id="PR00125">
    <property type="entry name" value="ATPASEDELTA"/>
</dbReference>
<dbReference type="PROSITE" id="PS00389">
    <property type="entry name" value="ATPASE_DELTA"/>
    <property type="match status" value="1"/>
</dbReference>
<keyword evidence="3" id="KW-0813">Transport</keyword>
<protein>
    <recommendedName>
        <fullName evidence="11">ATP synthase subunit O, mitochondrial</fullName>
    </recommendedName>
</protein>
<evidence type="ECO:0000256" key="2">
    <source>
        <dbReference type="ARBA" id="ARBA00007046"/>
    </source>
</evidence>
<sequence>GGCPGAPLRIAPTFFIALYETRSLVSSSSHPTRSPPRFRSPPPRNEPEMAARHLRSGLPLLQARLAANESAAVAQVSRGLATEADKPKENKIKVPKALYGGTGNYASALFLAAANSNSLEKVESEILDVVGAAKKSPMFSQFMKDTSVPKETRVKAITEIFSEAGFTDITKKFLSALASNGRLKYVERIAERFVDLTMAHRGEVKVVVRTVVPLPEKEEKELKETLRDILGKDKTILVEQKIDQSIMGGLVIEFGQKVFDMSIRTRAKQMEAFLRQPFDI</sequence>
<dbReference type="InterPro" id="IPR026015">
    <property type="entry name" value="ATP_synth_OSCP/delta_N_sf"/>
</dbReference>
<dbReference type="GO" id="GO:0046933">
    <property type="term" value="F:proton-transporting ATP synthase activity, rotational mechanism"/>
    <property type="evidence" value="ECO:0007669"/>
    <property type="project" value="InterPro"/>
</dbReference>
<dbReference type="SUPFAM" id="SSF47928">
    <property type="entry name" value="N-terminal domain of the delta subunit of the F1F0-ATP synthase"/>
    <property type="match status" value="1"/>
</dbReference>
<comment type="similarity">
    <text evidence="2">Belongs to the ATPase delta chain family.</text>
</comment>
<dbReference type="NCBIfam" id="TIGR01145">
    <property type="entry name" value="ATP_synt_delta"/>
    <property type="match status" value="1"/>
</dbReference>
<feature type="region of interest" description="Disordered" evidence="8">
    <location>
        <begin position="26"/>
        <end position="48"/>
    </location>
</feature>
<dbReference type="EnsemblPlants" id="AET6Gv20696600.2">
    <property type="protein sequence ID" value="AET6Gv20696600.2"/>
    <property type="gene ID" value="AET6Gv20696600"/>
</dbReference>
<dbReference type="Pfam" id="PF00213">
    <property type="entry name" value="OSCP"/>
    <property type="match status" value="1"/>
</dbReference>
<dbReference type="Gramene" id="AET6Gv20696600.2">
    <property type="protein sequence ID" value="AET6Gv20696600.2"/>
    <property type="gene ID" value="AET6Gv20696600"/>
</dbReference>
<reference evidence="9" key="4">
    <citation type="submission" date="2019-03" db="UniProtKB">
        <authorList>
            <consortium name="EnsemblPlants"/>
        </authorList>
    </citation>
    <scope>IDENTIFICATION</scope>
</reference>